<proteinExistence type="predicted"/>
<keyword evidence="2" id="KW-1185">Reference proteome</keyword>
<name>A0ABX6JYN6_9MICO</name>
<organism evidence="1 2">
    <name type="scientific">Leucobacter coleopterorum</name>
    <dbReference type="NCBI Taxonomy" id="2714933"/>
    <lineage>
        <taxon>Bacteria</taxon>
        <taxon>Bacillati</taxon>
        <taxon>Actinomycetota</taxon>
        <taxon>Actinomycetes</taxon>
        <taxon>Micrococcales</taxon>
        <taxon>Microbacteriaceae</taxon>
        <taxon>Leucobacter</taxon>
    </lineage>
</organism>
<reference evidence="1 2" key="1">
    <citation type="submission" date="2020-03" db="EMBL/GenBank/DDBJ databases">
        <title>Leucobacter sp. nov., isolated from beetles.</title>
        <authorList>
            <person name="Hyun D.-W."/>
            <person name="Bae J.-W."/>
        </authorList>
    </citation>
    <scope>NUCLEOTIDE SEQUENCE [LARGE SCALE GENOMIC DNA]</scope>
    <source>
        <strain evidence="1 2">HDW9A</strain>
    </source>
</reference>
<accession>A0ABX6JYN6</accession>
<sequence length="179" mass="19812">MTTRSSVRRSDSRLGGWHYKSRVFAMLCALLALGLSASGCAIPEMGSYLTTIPKTLQTLDHDVVSASAYSRTGGLAREVVVDVDLNRSTVSTEELRTFLETIVPLVDQPGASRIEVNFNDFSSTATDTLMGDPIDISDSRAELFRRWDLVDHSGHYDTNSVNEDLSALRDKIKEVKKQR</sequence>
<evidence type="ECO:0000313" key="2">
    <source>
        <dbReference type="Proteomes" id="UP000503441"/>
    </source>
</evidence>
<dbReference type="EMBL" id="CP049933">
    <property type="protein sequence ID" value="QIM19352.1"/>
    <property type="molecule type" value="Genomic_DNA"/>
</dbReference>
<dbReference type="RefSeq" id="WP_166331596.1">
    <property type="nucleotide sequence ID" value="NZ_CP049933.1"/>
</dbReference>
<protein>
    <submittedName>
        <fullName evidence="1">Uncharacterized protein</fullName>
    </submittedName>
</protein>
<dbReference type="Proteomes" id="UP000503441">
    <property type="component" value="Chromosome"/>
</dbReference>
<evidence type="ECO:0000313" key="1">
    <source>
        <dbReference type="EMBL" id="QIM19352.1"/>
    </source>
</evidence>
<gene>
    <name evidence="1" type="ORF">G7066_13620</name>
</gene>